<comment type="caution">
    <text evidence="1">The sequence shown here is derived from an EMBL/GenBank/DDBJ whole genome shotgun (WGS) entry which is preliminary data.</text>
</comment>
<keyword evidence="2" id="KW-1185">Reference proteome</keyword>
<protein>
    <submittedName>
        <fullName evidence="1">Uncharacterized protein</fullName>
    </submittedName>
</protein>
<organism evidence="1 2">
    <name type="scientific">Thelephora ganbajun</name>
    <name type="common">Ganba fungus</name>
    <dbReference type="NCBI Taxonomy" id="370292"/>
    <lineage>
        <taxon>Eukaryota</taxon>
        <taxon>Fungi</taxon>
        <taxon>Dikarya</taxon>
        <taxon>Basidiomycota</taxon>
        <taxon>Agaricomycotina</taxon>
        <taxon>Agaricomycetes</taxon>
        <taxon>Thelephorales</taxon>
        <taxon>Thelephoraceae</taxon>
        <taxon>Thelephora</taxon>
    </lineage>
</organism>
<name>A0ACB6Z9N1_THEGA</name>
<dbReference type="EMBL" id="MU118058">
    <property type="protein sequence ID" value="KAF9646420.1"/>
    <property type="molecule type" value="Genomic_DNA"/>
</dbReference>
<evidence type="ECO:0000313" key="2">
    <source>
        <dbReference type="Proteomes" id="UP000886501"/>
    </source>
</evidence>
<reference evidence="1" key="1">
    <citation type="submission" date="2019-10" db="EMBL/GenBank/DDBJ databases">
        <authorList>
            <consortium name="DOE Joint Genome Institute"/>
            <person name="Kuo A."/>
            <person name="Miyauchi S."/>
            <person name="Kiss E."/>
            <person name="Drula E."/>
            <person name="Kohler A."/>
            <person name="Sanchez-Garcia M."/>
            <person name="Andreopoulos B."/>
            <person name="Barry K.W."/>
            <person name="Bonito G."/>
            <person name="Buee M."/>
            <person name="Carver A."/>
            <person name="Chen C."/>
            <person name="Cichocki N."/>
            <person name="Clum A."/>
            <person name="Culley D."/>
            <person name="Crous P.W."/>
            <person name="Fauchery L."/>
            <person name="Girlanda M."/>
            <person name="Hayes R."/>
            <person name="Keri Z."/>
            <person name="Labutti K."/>
            <person name="Lipzen A."/>
            <person name="Lombard V."/>
            <person name="Magnuson J."/>
            <person name="Maillard F."/>
            <person name="Morin E."/>
            <person name="Murat C."/>
            <person name="Nolan M."/>
            <person name="Ohm R."/>
            <person name="Pangilinan J."/>
            <person name="Pereira M."/>
            <person name="Perotto S."/>
            <person name="Peter M."/>
            <person name="Riley R."/>
            <person name="Sitrit Y."/>
            <person name="Stielow B."/>
            <person name="Szollosi G."/>
            <person name="Zifcakova L."/>
            <person name="Stursova M."/>
            <person name="Spatafora J.W."/>
            <person name="Tedersoo L."/>
            <person name="Vaario L.-M."/>
            <person name="Yamada A."/>
            <person name="Yan M."/>
            <person name="Wang P."/>
            <person name="Xu J."/>
            <person name="Bruns T."/>
            <person name="Baldrian P."/>
            <person name="Vilgalys R."/>
            <person name="Henrissat B."/>
            <person name="Grigoriev I.V."/>
            <person name="Hibbett D."/>
            <person name="Nagy L.G."/>
            <person name="Martin F.M."/>
        </authorList>
    </citation>
    <scope>NUCLEOTIDE SEQUENCE</scope>
    <source>
        <strain evidence="1">P2</strain>
    </source>
</reference>
<proteinExistence type="predicted"/>
<sequence>MTIDSSYVGRYGTLSLMKKDGSNIPIAHYPIDDEEITIGRDPNCSVRLYYHTISKLHCKVTFEDAKAFLTVYGTSGLVADGFPLFPTATGPTTVPLGNNTEIEIQHKRFIFTYPPKDLRAMILATPEPDRNGNRRKTLRMSMIASAMVFTPRPSQDPRENLRTLQSPLKPNYSSPLKPTFSEEPEEEEIVLVESNHPNVVQDDEDNLVILESVQAPKPLESPRRLVQFTPQPHQYHTPRRNPCNSLHRAVLIRSAQRTAMKVEVELEEEQEEMEVEDVVTELEETNLDDNSPEEGDGEDDVMEDDVPEEEETGEQPEDQEVNEEQEEDDVPRPLGPFMTPQPSTVRASSVLSNQSGYSVQGPQRIRIMQPWRVKDIVVPQPSMTGVKKEDPESKEHISEEERSAIRARRKSAFMVPDPADSQIPGSRRMSTIPRPPPTTAPSVPPSSKKPFIKPDPNPPEEEEDTEVLLEKVKAKIEDLRRRQSIGLGPPPLERQRSRSPAKQDAESLFWGSDSVASARIDQTGEKGNVGANHSHTQDEDEDMDDDEAEEQEVIRQTTPDRSWNPSKTKLPPKTPRMDGMKGLFADPKAELSTPAMGGIKQLFNEPVQPRTPVYGGVRDIFKTTVAPVVPGTPVLEGVGDLLKTPVAYDKQQPPEEATDATVDTTTPDSEVIIPGTKAAEAVRRRKAVAVAKKPTEESIQPMIGTQPLKIGRPKKTLKEAASLPKPARTKKTTEAGPSKPVPTSEPARRTRAATAEGDAEEQSQPPQTTDTTGSKVVRRTRRTPDVPSNPPPVRMTRGRTTPTPTEEVEAIATTTKKPSSSSNSRTTPRRGTRNTPVPEDDQSGPAPALKKSTRGKRVETIKEEGDDDTIPPQTTAQKGTLTKKSQLLTRSRTTVTEKDTPTEKENEPSDSGDSSQSRGAPPTRTRRTVTKAPAAKEDVKEPKATTTRAARVTRNKK</sequence>
<accession>A0ACB6Z9N1</accession>
<gene>
    <name evidence="1" type="ORF">BDM02DRAFT_3118633</name>
</gene>
<dbReference type="Proteomes" id="UP000886501">
    <property type="component" value="Unassembled WGS sequence"/>
</dbReference>
<evidence type="ECO:0000313" key="1">
    <source>
        <dbReference type="EMBL" id="KAF9646420.1"/>
    </source>
</evidence>
<reference evidence="1" key="2">
    <citation type="journal article" date="2020" name="Nat. Commun.">
        <title>Large-scale genome sequencing of mycorrhizal fungi provides insights into the early evolution of symbiotic traits.</title>
        <authorList>
            <person name="Miyauchi S."/>
            <person name="Kiss E."/>
            <person name="Kuo A."/>
            <person name="Drula E."/>
            <person name="Kohler A."/>
            <person name="Sanchez-Garcia M."/>
            <person name="Morin E."/>
            <person name="Andreopoulos B."/>
            <person name="Barry K.W."/>
            <person name="Bonito G."/>
            <person name="Buee M."/>
            <person name="Carver A."/>
            <person name="Chen C."/>
            <person name="Cichocki N."/>
            <person name="Clum A."/>
            <person name="Culley D."/>
            <person name="Crous P.W."/>
            <person name="Fauchery L."/>
            <person name="Girlanda M."/>
            <person name="Hayes R.D."/>
            <person name="Keri Z."/>
            <person name="LaButti K."/>
            <person name="Lipzen A."/>
            <person name="Lombard V."/>
            <person name="Magnuson J."/>
            <person name="Maillard F."/>
            <person name="Murat C."/>
            <person name="Nolan M."/>
            <person name="Ohm R.A."/>
            <person name="Pangilinan J."/>
            <person name="Pereira M.F."/>
            <person name="Perotto S."/>
            <person name="Peter M."/>
            <person name="Pfister S."/>
            <person name="Riley R."/>
            <person name="Sitrit Y."/>
            <person name="Stielow J.B."/>
            <person name="Szollosi G."/>
            <person name="Zifcakova L."/>
            <person name="Stursova M."/>
            <person name="Spatafora J.W."/>
            <person name="Tedersoo L."/>
            <person name="Vaario L.M."/>
            <person name="Yamada A."/>
            <person name="Yan M."/>
            <person name="Wang P."/>
            <person name="Xu J."/>
            <person name="Bruns T."/>
            <person name="Baldrian P."/>
            <person name="Vilgalys R."/>
            <person name="Dunand C."/>
            <person name="Henrissat B."/>
            <person name="Grigoriev I.V."/>
            <person name="Hibbett D."/>
            <person name="Nagy L.G."/>
            <person name="Martin F.M."/>
        </authorList>
    </citation>
    <scope>NUCLEOTIDE SEQUENCE</scope>
    <source>
        <strain evidence="1">P2</strain>
    </source>
</reference>